<dbReference type="PROSITE" id="PS51710">
    <property type="entry name" value="G_OBG"/>
    <property type="match status" value="1"/>
</dbReference>
<keyword evidence="3" id="KW-0547">Nucleotide-binding</keyword>
<dbReference type="InterPro" id="IPR027417">
    <property type="entry name" value="P-loop_NTPase"/>
</dbReference>
<dbReference type="GO" id="GO:0005524">
    <property type="term" value="F:ATP binding"/>
    <property type="evidence" value="ECO:0007669"/>
    <property type="project" value="UniProtKB-KW"/>
</dbReference>
<organism evidence="7">
    <name type="scientific">hydrothermal vent metagenome</name>
    <dbReference type="NCBI Taxonomy" id="652676"/>
    <lineage>
        <taxon>unclassified sequences</taxon>
        <taxon>metagenomes</taxon>
        <taxon>ecological metagenomes</taxon>
    </lineage>
</organism>
<evidence type="ECO:0000259" key="6">
    <source>
        <dbReference type="PROSITE" id="PS51880"/>
    </source>
</evidence>
<accession>A0A3B1BM16</accession>
<dbReference type="PANTHER" id="PTHR23305">
    <property type="entry name" value="OBG GTPASE FAMILY"/>
    <property type="match status" value="1"/>
</dbReference>
<dbReference type="Pfam" id="PF06071">
    <property type="entry name" value="YchF-GTPase_C"/>
    <property type="match status" value="1"/>
</dbReference>
<dbReference type="PRINTS" id="PR00326">
    <property type="entry name" value="GTP1OBG"/>
</dbReference>
<evidence type="ECO:0000256" key="3">
    <source>
        <dbReference type="ARBA" id="ARBA00022741"/>
    </source>
</evidence>
<comment type="cofactor">
    <cofactor evidence="1">
        <name>Mg(2+)</name>
        <dbReference type="ChEBI" id="CHEBI:18420"/>
    </cofactor>
</comment>
<evidence type="ECO:0000256" key="2">
    <source>
        <dbReference type="ARBA" id="ARBA00022723"/>
    </source>
</evidence>
<dbReference type="PROSITE" id="PS51880">
    <property type="entry name" value="TGS"/>
    <property type="match status" value="1"/>
</dbReference>
<evidence type="ECO:0000256" key="4">
    <source>
        <dbReference type="ARBA" id="ARBA00022840"/>
    </source>
</evidence>
<dbReference type="GO" id="GO:0046872">
    <property type="term" value="F:metal ion binding"/>
    <property type="evidence" value="ECO:0007669"/>
    <property type="project" value="UniProtKB-KW"/>
</dbReference>
<dbReference type="InterPro" id="IPR006073">
    <property type="entry name" value="GTP-bd"/>
</dbReference>
<dbReference type="GO" id="GO:0005737">
    <property type="term" value="C:cytoplasm"/>
    <property type="evidence" value="ECO:0007669"/>
    <property type="project" value="TreeGrafter"/>
</dbReference>
<gene>
    <name evidence="7" type="ORF">MNBD_NITROSPINAE02-1673</name>
</gene>
<dbReference type="PANTHER" id="PTHR23305:SF18">
    <property type="entry name" value="OBG-TYPE G DOMAIN-CONTAINING PROTEIN"/>
    <property type="match status" value="1"/>
</dbReference>
<dbReference type="SUPFAM" id="SSF81271">
    <property type="entry name" value="TGS-like"/>
    <property type="match status" value="1"/>
</dbReference>
<evidence type="ECO:0000259" key="5">
    <source>
        <dbReference type="PROSITE" id="PS51710"/>
    </source>
</evidence>
<evidence type="ECO:0000256" key="1">
    <source>
        <dbReference type="ARBA" id="ARBA00001946"/>
    </source>
</evidence>
<protein>
    <submittedName>
        <fullName evidence="7">GTP-binding and nucleic acid-binding protein YchF</fullName>
    </submittedName>
</protein>
<sequence length="363" mass="39442">MGFNCGVVGLPNVGKSTIFNALTAAGASAENFPFCTIEPNVGIVPVPDSRLNRLAEISQSKKIAPTTLEVVDIAGLVAGASKGEGLGNKFLGHIRQVDAIAHVVRCFADDNVTHVSGAVNPESDINVIKTELILSDIETIEKRISACEKGKKSGDKKMVADIPKLVAIRDKLNDGLTARQAFEEGDAQAFRELFLITAKPILYVCNIGEDEIGQESDNIKAVRKLAEEEGARVAILSGKIESELIDMEPDERKEFLTELGLKESGLDAFIREGYAMLNLITYLTTGPMESRAWTVRNGAKAPEAAGVIHSDFERGFIKAEVIKFEDIDRLGSEAAVKEKGLMRMEGKEYVVEDGDVMHYKFNV</sequence>
<dbReference type="InterPro" id="IPR012676">
    <property type="entry name" value="TGS-like"/>
</dbReference>
<keyword evidence="2" id="KW-0479">Metal-binding</keyword>
<dbReference type="InterPro" id="IPR013029">
    <property type="entry name" value="YchF_C"/>
</dbReference>
<reference evidence="7" key="1">
    <citation type="submission" date="2018-06" db="EMBL/GenBank/DDBJ databases">
        <authorList>
            <person name="Zhirakovskaya E."/>
        </authorList>
    </citation>
    <scope>NUCLEOTIDE SEQUENCE</scope>
</reference>
<feature type="domain" description="TGS" evidence="6">
    <location>
        <begin position="278"/>
        <end position="361"/>
    </location>
</feature>
<dbReference type="Gene3D" id="3.40.50.300">
    <property type="entry name" value="P-loop containing nucleotide triphosphate hydrolases"/>
    <property type="match status" value="1"/>
</dbReference>
<dbReference type="InterPro" id="IPR023192">
    <property type="entry name" value="TGS-like_dom_sf"/>
</dbReference>
<dbReference type="FunFam" id="3.10.20.30:FF:000001">
    <property type="entry name" value="Ribosome-binding ATPase YchF"/>
    <property type="match status" value="1"/>
</dbReference>
<dbReference type="EMBL" id="UOGE01000045">
    <property type="protein sequence ID" value="VAX19396.1"/>
    <property type="molecule type" value="Genomic_DNA"/>
</dbReference>
<dbReference type="InterPro" id="IPR031167">
    <property type="entry name" value="G_OBG"/>
</dbReference>
<dbReference type="PIRSF" id="PIRSF006641">
    <property type="entry name" value="CHP00092"/>
    <property type="match status" value="1"/>
</dbReference>
<dbReference type="GO" id="GO:0005525">
    <property type="term" value="F:GTP binding"/>
    <property type="evidence" value="ECO:0007669"/>
    <property type="project" value="InterPro"/>
</dbReference>
<dbReference type="InterPro" id="IPR004095">
    <property type="entry name" value="TGS"/>
</dbReference>
<dbReference type="CDD" id="cd01900">
    <property type="entry name" value="YchF"/>
    <property type="match status" value="1"/>
</dbReference>
<dbReference type="Gene3D" id="3.10.20.30">
    <property type="match status" value="1"/>
</dbReference>
<dbReference type="InterPro" id="IPR041706">
    <property type="entry name" value="YchF_N"/>
</dbReference>
<proteinExistence type="inferred from homology"/>
<dbReference type="NCBIfam" id="TIGR00092">
    <property type="entry name" value="redox-regulated ATPase YchF"/>
    <property type="match status" value="1"/>
</dbReference>
<name>A0A3B1BM16_9ZZZZ</name>
<dbReference type="AlphaFoldDB" id="A0A3B1BM16"/>
<dbReference type="FunFam" id="1.10.150.300:FF:000001">
    <property type="entry name" value="Ribosome-binding ATPase YchF"/>
    <property type="match status" value="1"/>
</dbReference>
<dbReference type="InterPro" id="IPR004396">
    <property type="entry name" value="ATPase_YchF/OLA1"/>
</dbReference>
<keyword evidence="4" id="KW-0067">ATP-binding</keyword>
<dbReference type="GO" id="GO:0016887">
    <property type="term" value="F:ATP hydrolysis activity"/>
    <property type="evidence" value="ECO:0007669"/>
    <property type="project" value="InterPro"/>
</dbReference>
<dbReference type="SUPFAM" id="SSF52540">
    <property type="entry name" value="P-loop containing nucleoside triphosphate hydrolases"/>
    <property type="match status" value="1"/>
</dbReference>
<dbReference type="Pfam" id="PF01926">
    <property type="entry name" value="MMR_HSR1"/>
    <property type="match status" value="1"/>
</dbReference>
<dbReference type="InterPro" id="IPR012675">
    <property type="entry name" value="Beta-grasp_dom_sf"/>
</dbReference>
<feature type="domain" description="OBG-type G" evidence="5">
    <location>
        <begin position="3"/>
        <end position="256"/>
    </location>
</feature>
<dbReference type="HAMAP" id="MF_00944">
    <property type="entry name" value="YchF_OLA1_ATPase"/>
    <property type="match status" value="1"/>
</dbReference>
<evidence type="ECO:0000313" key="7">
    <source>
        <dbReference type="EMBL" id="VAX19396.1"/>
    </source>
</evidence>
<dbReference type="Gene3D" id="1.10.150.300">
    <property type="entry name" value="TGS-like domain"/>
    <property type="match status" value="1"/>
</dbReference>
<dbReference type="CDD" id="cd04867">
    <property type="entry name" value="TGS_YchF_OLA1"/>
    <property type="match status" value="1"/>
</dbReference>